<name>A0A369TG83_9RHOB</name>
<evidence type="ECO:0000313" key="2">
    <source>
        <dbReference type="Proteomes" id="UP000253977"/>
    </source>
</evidence>
<dbReference type="Gene3D" id="3.40.50.300">
    <property type="entry name" value="P-loop containing nucleotide triphosphate hydrolases"/>
    <property type="match status" value="1"/>
</dbReference>
<dbReference type="OrthoDB" id="547419at2"/>
<organism evidence="1 2">
    <name type="scientific">Thalassococcus profundi</name>
    <dbReference type="NCBI Taxonomy" id="2282382"/>
    <lineage>
        <taxon>Bacteria</taxon>
        <taxon>Pseudomonadati</taxon>
        <taxon>Pseudomonadota</taxon>
        <taxon>Alphaproteobacteria</taxon>
        <taxon>Rhodobacterales</taxon>
        <taxon>Roseobacteraceae</taxon>
        <taxon>Thalassococcus</taxon>
    </lineage>
</organism>
<comment type="caution">
    <text evidence="1">The sequence shown here is derived from an EMBL/GenBank/DDBJ whole genome shotgun (WGS) entry which is preliminary data.</text>
</comment>
<sequence length="358" mass="40616">MAKTLYLHVGMPKCASTSIQGVLRTHADLFAEHGKFYDIPPRDRTEGQGNVTGLLADIRNRRTSKVREALSFFLDRDSDVILSSEMFIGLARNSLADDLIARAREDGFTPKLICYVRRQDHWIESDYKQHIKGGSDWDDAIGALVKTRIKNKVLDYHWLLKNWERSVGRDNMTVVPLQSGQDDLYPLQRFLEFLDMDPALAGDLAIARQNVSPPVGLIEPMRYLKRALRLKGMKSTQIPKPLHVFLNEAPGRIEVPQRRYLLSHKRRVSLLERYEKSNAALSRDYLGGQPAFDTDVQDDGVGSNTLATEAASVLAAWIVSNPEQLERSGTDAAAQADPSGERRRRLRQVWRYFVSKSR</sequence>
<accession>A0A369TG83</accession>
<keyword evidence="2" id="KW-1185">Reference proteome</keyword>
<dbReference type="InterPro" id="IPR027417">
    <property type="entry name" value="P-loop_NTPase"/>
</dbReference>
<gene>
    <name evidence="1" type="ORF">DU478_20440</name>
</gene>
<evidence type="ECO:0000313" key="1">
    <source>
        <dbReference type="EMBL" id="RDD64369.1"/>
    </source>
</evidence>
<evidence type="ECO:0008006" key="3">
    <source>
        <dbReference type="Google" id="ProtNLM"/>
    </source>
</evidence>
<dbReference type="EMBL" id="QPMK01000023">
    <property type="protein sequence ID" value="RDD64369.1"/>
    <property type="molecule type" value="Genomic_DNA"/>
</dbReference>
<dbReference type="RefSeq" id="WP_114512722.1">
    <property type="nucleotide sequence ID" value="NZ_QPMK01000023.1"/>
</dbReference>
<dbReference type="AlphaFoldDB" id="A0A369TG83"/>
<proteinExistence type="predicted"/>
<protein>
    <recommendedName>
        <fullName evidence="3">Sulfotransferase family protein</fullName>
    </recommendedName>
</protein>
<dbReference type="SUPFAM" id="SSF52540">
    <property type="entry name" value="P-loop containing nucleoside triphosphate hydrolases"/>
    <property type="match status" value="1"/>
</dbReference>
<dbReference type="Proteomes" id="UP000253977">
    <property type="component" value="Unassembled WGS sequence"/>
</dbReference>
<reference evidence="1 2" key="1">
    <citation type="submission" date="2018-07" db="EMBL/GenBank/DDBJ databases">
        <title>Thalassococcus profundi sp. nov., a marine bacterium isolated from deep seawater of Okinawa Trough.</title>
        <authorList>
            <person name="Yu M."/>
        </authorList>
    </citation>
    <scope>NUCLEOTIDE SEQUENCE [LARGE SCALE GENOMIC DNA]</scope>
    <source>
        <strain evidence="1 2">WRAS1</strain>
    </source>
</reference>